<feature type="compositionally biased region" description="Basic and acidic residues" evidence="1">
    <location>
        <begin position="200"/>
        <end position="212"/>
    </location>
</feature>
<protein>
    <submittedName>
        <fullName evidence="2">Uncharacterized protein</fullName>
    </submittedName>
</protein>
<accession>A0AAN7SU49</accession>
<comment type="caution">
    <text evidence="2">The sequence shown here is derived from an EMBL/GenBank/DDBJ whole genome shotgun (WGS) entry which is preliminary data.</text>
</comment>
<evidence type="ECO:0000313" key="3">
    <source>
        <dbReference type="Proteomes" id="UP001309876"/>
    </source>
</evidence>
<feature type="region of interest" description="Disordered" evidence="1">
    <location>
        <begin position="119"/>
        <end position="282"/>
    </location>
</feature>
<reference evidence="2 3" key="1">
    <citation type="submission" date="2023-08" db="EMBL/GenBank/DDBJ databases">
        <title>Black Yeasts Isolated from many extreme environments.</title>
        <authorList>
            <person name="Coleine C."/>
            <person name="Stajich J.E."/>
            <person name="Selbmann L."/>
        </authorList>
    </citation>
    <scope>NUCLEOTIDE SEQUENCE [LARGE SCALE GENOMIC DNA]</scope>
    <source>
        <strain evidence="2 3">CCFEE 5910</strain>
    </source>
</reference>
<keyword evidence="3" id="KW-1185">Reference proteome</keyword>
<gene>
    <name evidence="2" type="ORF">LTR05_007671</name>
</gene>
<organism evidence="2 3">
    <name type="scientific">Lithohypha guttulata</name>
    <dbReference type="NCBI Taxonomy" id="1690604"/>
    <lineage>
        <taxon>Eukaryota</taxon>
        <taxon>Fungi</taxon>
        <taxon>Dikarya</taxon>
        <taxon>Ascomycota</taxon>
        <taxon>Pezizomycotina</taxon>
        <taxon>Eurotiomycetes</taxon>
        <taxon>Chaetothyriomycetidae</taxon>
        <taxon>Chaetothyriales</taxon>
        <taxon>Trichomeriaceae</taxon>
        <taxon>Lithohypha</taxon>
    </lineage>
</organism>
<feature type="compositionally biased region" description="Basic residues" evidence="1">
    <location>
        <begin position="266"/>
        <end position="276"/>
    </location>
</feature>
<dbReference type="EMBL" id="JAVRRJ010000009">
    <property type="protein sequence ID" value="KAK5081540.1"/>
    <property type="molecule type" value="Genomic_DNA"/>
</dbReference>
<sequence length="282" mass="31726">MSTSTSVSTQPLSHSSNCDCTFCQNHAAQQPEQVTSHHQAVASMPSHDRNDYFDDKAYDTVSDSESERHREEKIRQAPYLPRVQVWARNNGPYTLRVGNQWFHCDDLIVNGAEYRQKSRKADASSTSPANQAAYSAQKPRRPASSRAQSYQRTRPEKQPTSTANTTNPPQRLAAHDQYQPQSLPAPKDSDKRKAEHRRHKETDDAPRERRDSGTAMMDQPSYGALVTYTHPPPSQAVQPPRQAPAKAGRPGLPRRASSRNNSYQRPVRKAGKKHVRFASTTE</sequence>
<name>A0AAN7SU49_9EURO</name>
<proteinExistence type="predicted"/>
<feature type="compositionally biased region" description="Polar residues" evidence="1">
    <location>
        <begin position="123"/>
        <end position="134"/>
    </location>
</feature>
<feature type="compositionally biased region" description="Polar residues" evidence="1">
    <location>
        <begin position="145"/>
        <end position="169"/>
    </location>
</feature>
<evidence type="ECO:0000256" key="1">
    <source>
        <dbReference type="SAM" id="MobiDB-lite"/>
    </source>
</evidence>
<dbReference type="AlphaFoldDB" id="A0AAN7SU49"/>
<dbReference type="Proteomes" id="UP001309876">
    <property type="component" value="Unassembled WGS sequence"/>
</dbReference>
<evidence type="ECO:0000313" key="2">
    <source>
        <dbReference type="EMBL" id="KAK5081540.1"/>
    </source>
</evidence>